<protein>
    <recommendedName>
        <fullName evidence="2">HEAT repeat domain-containing protein</fullName>
    </recommendedName>
</protein>
<organism evidence="1">
    <name type="scientific">Tanacetum cinerariifolium</name>
    <name type="common">Dalmatian daisy</name>
    <name type="synonym">Chrysanthemum cinerariifolium</name>
    <dbReference type="NCBI Taxonomy" id="118510"/>
    <lineage>
        <taxon>Eukaryota</taxon>
        <taxon>Viridiplantae</taxon>
        <taxon>Streptophyta</taxon>
        <taxon>Embryophyta</taxon>
        <taxon>Tracheophyta</taxon>
        <taxon>Spermatophyta</taxon>
        <taxon>Magnoliopsida</taxon>
        <taxon>eudicotyledons</taxon>
        <taxon>Gunneridae</taxon>
        <taxon>Pentapetalae</taxon>
        <taxon>asterids</taxon>
        <taxon>campanulids</taxon>
        <taxon>Asterales</taxon>
        <taxon>Asteraceae</taxon>
        <taxon>Asteroideae</taxon>
        <taxon>Anthemideae</taxon>
        <taxon>Anthemidinae</taxon>
        <taxon>Tanacetum</taxon>
    </lineage>
</organism>
<evidence type="ECO:0008006" key="2">
    <source>
        <dbReference type="Google" id="ProtNLM"/>
    </source>
</evidence>
<comment type="caution">
    <text evidence="1">The sequence shown here is derived from an EMBL/GenBank/DDBJ whole genome shotgun (WGS) entry which is preliminary data.</text>
</comment>
<proteinExistence type="predicted"/>
<sequence length="79" mass="8325">RLAVRDTALRALAHLDGGQGVPVLVAALDDVRARVAIYALRSALLEMPAAQALALLQAVPTEKVTVAKEVLRLLGDLDT</sequence>
<dbReference type="AlphaFoldDB" id="A0A699XVG8"/>
<gene>
    <name evidence="1" type="ORF">Tci_932920</name>
</gene>
<accession>A0A699XVG8</accession>
<reference evidence="1" key="1">
    <citation type="journal article" date="2019" name="Sci. Rep.">
        <title>Draft genome of Tanacetum cinerariifolium, the natural source of mosquito coil.</title>
        <authorList>
            <person name="Yamashiro T."/>
            <person name="Shiraishi A."/>
            <person name="Satake H."/>
            <person name="Nakayama K."/>
        </authorList>
    </citation>
    <scope>NUCLEOTIDE SEQUENCE</scope>
</reference>
<evidence type="ECO:0000313" key="1">
    <source>
        <dbReference type="EMBL" id="GFD60951.1"/>
    </source>
</evidence>
<dbReference type="EMBL" id="BKCJ011884866">
    <property type="protein sequence ID" value="GFD60951.1"/>
    <property type="molecule type" value="Genomic_DNA"/>
</dbReference>
<name>A0A699XVG8_TANCI</name>
<feature type="non-terminal residue" evidence="1">
    <location>
        <position position="79"/>
    </location>
</feature>
<feature type="non-terminal residue" evidence="1">
    <location>
        <position position="1"/>
    </location>
</feature>